<dbReference type="InterPro" id="IPR001732">
    <property type="entry name" value="UDP-Glc/GDP-Man_DH_N"/>
</dbReference>
<dbReference type="SUPFAM" id="SSF51735">
    <property type="entry name" value="NAD(P)-binding Rossmann-fold domains"/>
    <property type="match status" value="1"/>
</dbReference>
<dbReference type="SMART" id="SM00984">
    <property type="entry name" value="UDPG_MGDP_dh_C"/>
    <property type="match status" value="1"/>
</dbReference>
<dbReference type="PIRSF" id="PIRSF500136">
    <property type="entry name" value="UDP_ManNAc_DH"/>
    <property type="match status" value="1"/>
</dbReference>
<accession>A0ABN0TGY3</accession>
<feature type="domain" description="UDP-glucose/GDP-mannose dehydrogenase C-terminal" evidence="4">
    <location>
        <begin position="330"/>
        <end position="422"/>
    </location>
</feature>
<keyword evidence="6" id="KW-1185">Reference proteome</keyword>
<evidence type="ECO:0000313" key="6">
    <source>
        <dbReference type="Proteomes" id="UP001500416"/>
    </source>
</evidence>
<dbReference type="NCBIfam" id="TIGR03026">
    <property type="entry name" value="NDP-sugDHase"/>
    <property type="match status" value="1"/>
</dbReference>
<dbReference type="PIRSF" id="PIRSF000124">
    <property type="entry name" value="UDPglc_GDPman_dh"/>
    <property type="match status" value="1"/>
</dbReference>
<dbReference type="InterPro" id="IPR008927">
    <property type="entry name" value="6-PGluconate_DH-like_C_sf"/>
</dbReference>
<dbReference type="EMBL" id="BAAABU010000003">
    <property type="protein sequence ID" value="GAA0221408.1"/>
    <property type="molecule type" value="Genomic_DNA"/>
</dbReference>
<evidence type="ECO:0000256" key="1">
    <source>
        <dbReference type="ARBA" id="ARBA00023002"/>
    </source>
</evidence>
<proteinExistence type="inferred from homology"/>
<protein>
    <submittedName>
        <fullName evidence="5">Nucleotide sugar dehydrogenase</fullName>
    </submittedName>
</protein>
<dbReference type="InterPro" id="IPR017476">
    <property type="entry name" value="UDP-Glc/GDP-Man"/>
</dbReference>
<dbReference type="Pfam" id="PF03721">
    <property type="entry name" value="UDPG_MGDP_dh_N"/>
    <property type="match status" value="1"/>
</dbReference>
<dbReference type="Pfam" id="PF00984">
    <property type="entry name" value="UDPG_MGDP_dh"/>
    <property type="match status" value="1"/>
</dbReference>
<dbReference type="Proteomes" id="UP001500416">
    <property type="component" value="Unassembled WGS sequence"/>
</dbReference>
<keyword evidence="2" id="KW-0520">NAD</keyword>
<dbReference type="InterPro" id="IPR036220">
    <property type="entry name" value="UDP-Glc/GDP-Man_DH_C_sf"/>
</dbReference>
<dbReference type="Gene3D" id="3.40.50.720">
    <property type="entry name" value="NAD(P)-binding Rossmann-like Domain"/>
    <property type="match status" value="2"/>
</dbReference>
<evidence type="ECO:0000313" key="5">
    <source>
        <dbReference type="EMBL" id="GAA0221408.1"/>
    </source>
</evidence>
<dbReference type="PANTHER" id="PTHR43491">
    <property type="entry name" value="UDP-N-ACETYL-D-MANNOSAMINE DEHYDROGENASE"/>
    <property type="match status" value="1"/>
</dbReference>
<name>A0ABN0TGY3_9PSEU</name>
<evidence type="ECO:0000256" key="3">
    <source>
        <dbReference type="PIRNR" id="PIRNR000124"/>
    </source>
</evidence>
<dbReference type="InterPro" id="IPR036291">
    <property type="entry name" value="NAD(P)-bd_dom_sf"/>
</dbReference>
<dbReference type="SUPFAM" id="SSF52413">
    <property type="entry name" value="UDP-glucose/GDP-mannose dehydrogenase C-terminal domain"/>
    <property type="match status" value="1"/>
</dbReference>
<dbReference type="SUPFAM" id="SSF48179">
    <property type="entry name" value="6-phosphogluconate dehydrogenase C-terminal domain-like"/>
    <property type="match status" value="1"/>
</dbReference>
<dbReference type="Pfam" id="PF03720">
    <property type="entry name" value="UDPG_MGDP_dh_C"/>
    <property type="match status" value="1"/>
</dbReference>
<dbReference type="InterPro" id="IPR028359">
    <property type="entry name" value="UDP_ManNAc/GlcNAc_DH"/>
</dbReference>
<keyword evidence="1" id="KW-0560">Oxidoreductase</keyword>
<dbReference type="InterPro" id="IPR014027">
    <property type="entry name" value="UDP-Glc/GDP-Man_DH_C"/>
</dbReference>
<sequence>MVTTHRFVVERVRVSVDLVVVGVGYVGLPLAAAASAAGLSVVGYDTSPAVVDTLRAGRSHVLDVSHARLKAMRANGFTVTADPSVLSRADTVVICVPTGLGPDGGPDLSAVRAAAATVSDHLRPGTLVVLESTSFPGTTDEVVRPVLERHGLVAGEDFPLGYSPERIDPGNRRHGVRTTPKVVSGHTPLCAKHCAAFYGRFVDTVVVAKGTREAEMAKLLENTYRYVNIALVNEIAVFCDRLGVDVWDVLRCAATKPFGFAPFTPGSGVGGHCIPVDPRYLLDKARREGARLGVVEAARRVDAAMPGYVAQRVARLLADDGRTVAGSRVLLLGVAYKADVPDTRESASIRVADELAALGARISYHDPVAGPVPRLGPPVTDLDSALRDSDATVLLVPHGGYDLSRLARNARLLLDVTGRVPGGEVQRL</sequence>
<comment type="caution">
    <text evidence="5">The sequence shown here is derived from an EMBL/GenBank/DDBJ whole genome shotgun (WGS) entry which is preliminary data.</text>
</comment>
<dbReference type="PANTHER" id="PTHR43491:SF1">
    <property type="entry name" value="UDP-N-ACETYL-D-MANNOSAMINE DEHYDROGENASE"/>
    <property type="match status" value="1"/>
</dbReference>
<evidence type="ECO:0000259" key="4">
    <source>
        <dbReference type="SMART" id="SM00984"/>
    </source>
</evidence>
<gene>
    <name evidence="5" type="ORF">GCM10010492_19430</name>
</gene>
<comment type="similarity">
    <text evidence="3">Belongs to the UDP-glucose/GDP-mannose dehydrogenase family.</text>
</comment>
<evidence type="ECO:0000256" key="2">
    <source>
        <dbReference type="ARBA" id="ARBA00023027"/>
    </source>
</evidence>
<organism evidence="5 6">
    <name type="scientific">Saccharothrix mutabilis subsp. mutabilis</name>
    <dbReference type="NCBI Taxonomy" id="66855"/>
    <lineage>
        <taxon>Bacteria</taxon>
        <taxon>Bacillati</taxon>
        <taxon>Actinomycetota</taxon>
        <taxon>Actinomycetes</taxon>
        <taxon>Pseudonocardiales</taxon>
        <taxon>Pseudonocardiaceae</taxon>
        <taxon>Saccharothrix</taxon>
    </lineage>
</organism>
<reference evidence="5 6" key="1">
    <citation type="journal article" date="2019" name="Int. J. Syst. Evol. Microbiol.">
        <title>The Global Catalogue of Microorganisms (GCM) 10K type strain sequencing project: providing services to taxonomists for standard genome sequencing and annotation.</title>
        <authorList>
            <consortium name="The Broad Institute Genomics Platform"/>
            <consortium name="The Broad Institute Genome Sequencing Center for Infectious Disease"/>
            <person name="Wu L."/>
            <person name="Ma J."/>
        </authorList>
    </citation>
    <scope>NUCLEOTIDE SEQUENCE [LARGE SCALE GENOMIC DNA]</scope>
    <source>
        <strain evidence="5 6">JCM 3380</strain>
    </source>
</reference>
<dbReference type="InterPro" id="IPR014026">
    <property type="entry name" value="UDP-Glc/GDP-Man_DH_dimer"/>
</dbReference>